<dbReference type="AlphaFoldDB" id="A0A9W9AWV8"/>
<feature type="domain" description="DUF6533" evidence="2">
    <location>
        <begin position="41"/>
        <end position="71"/>
    </location>
</feature>
<dbReference type="InterPro" id="IPR045340">
    <property type="entry name" value="DUF6533"/>
</dbReference>
<proteinExistence type="predicted"/>
<reference evidence="3" key="1">
    <citation type="submission" date="2022-08" db="EMBL/GenBank/DDBJ databases">
        <title>A Global Phylogenomic Analysis of the Shiitake Genus Lentinula.</title>
        <authorList>
            <consortium name="DOE Joint Genome Institute"/>
            <person name="Sierra-Patev S."/>
            <person name="Min B."/>
            <person name="Naranjo-Ortiz M."/>
            <person name="Looney B."/>
            <person name="Konkel Z."/>
            <person name="Slot J.C."/>
            <person name="Sakamoto Y."/>
            <person name="Steenwyk J.L."/>
            <person name="Rokas A."/>
            <person name="Carro J."/>
            <person name="Camarero S."/>
            <person name="Ferreira P."/>
            <person name="Molpeceres G."/>
            <person name="Ruiz-Duenas F.J."/>
            <person name="Serrano A."/>
            <person name="Henrissat B."/>
            <person name="Drula E."/>
            <person name="Hughes K.W."/>
            <person name="Mata J.L."/>
            <person name="Ishikawa N.K."/>
            <person name="Vargas-Isla R."/>
            <person name="Ushijima S."/>
            <person name="Smith C.A."/>
            <person name="Ahrendt S."/>
            <person name="Andreopoulos W."/>
            <person name="He G."/>
            <person name="Labutti K."/>
            <person name="Lipzen A."/>
            <person name="Ng V."/>
            <person name="Riley R."/>
            <person name="Sandor L."/>
            <person name="Barry K."/>
            <person name="Martinez A.T."/>
            <person name="Xiao Y."/>
            <person name="Gibbons J.G."/>
            <person name="Terashima K."/>
            <person name="Grigoriev I.V."/>
            <person name="Hibbett D.S."/>
        </authorList>
    </citation>
    <scope>NUCLEOTIDE SEQUENCE</scope>
    <source>
        <strain evidence="3">JLM2183</strain>
    </source>
</reference>
<evidence type="ECO:0000259" key="2">
    <source>
        <dbReference type="Pfam" id="PF20151"/>
    </source>
</evidence>
<feature type="transmembrane region" description="Helical" evidence="1">
    <location>
        <begin position="200"/>
        <end position="218"/>
    </location>
</feature>
<organism evidence="3 4">
    <name type="scientific">Lentinula aciculospora</name>
    <dbReference type="NCBI Taxonomy" id="153920"/>
    <lineage>
        <taxon>Eukaryota</taxon>
        <taxon>Fungi</taxon>
        <taxon>Dikarya</taxon>
        <taxon>Basidiomycota</taxon>
        <taxon>Agaricomycotina</taxon>
        <taxon>Agaricomycetes</taxon>
        <taxon>Agaricomycetidae</taxon>
        <taxon>Agaricales</taxon>
        <taxon>Marasmiineae</taxon>
        <taxon>Omphalotaceae</taxon>
        <taxon>Lentinula</taxon>
    </lineage>
</organism>
<feature type="transmembrane region" description="Helical" evidence="1">
    <location>
        <begin position="230"/>
        <end position="250"/>
    </location>
</feature>
<name>A0A9W9AWV8_9AGAR</name>
<dbReference type="OrthoDB" id="3251775at2759"/>
<keyword evidence="1" id="KW-0472">Membrane</keyword>
<dbReference type="Pfam" id="PF20151">
    <property type="entry name" value="DUF6533"/>
    <property type="match status" value="1"/>
</dbReference>
<keyword evidence="4" id="KW-1185">Reference proteome</keyword>
<evidence type="ECO:0000313" key="4">
    <source>
        <dbReference type="Proteomes" id="UP001150266"/>
    </source>
</evidence>
<dbReference type="EMBL" id="JAOTPV010000001">
    <property type="protein sequence ID" value="KAJ4490701.1"/>
    <property type="molecule type" value="Genomic_DNA"/>
</dbReference>
<comment type="caution">
    <text evidence="3">The sequence shown here is derived from an EMBL/GenBank/DDBJ whole genome shotgun (WGS) entry which is preliminary data.</text>
</comment>
<keyword evidence="1" id="KW-1133">Transmembrane helix</keyword>
<accession>A0A9W9AWV8</accession>
<protein>
    <recommendedName>
        <fullName evidence="2">DUF6533 domain-containing protein</fullName>
    </recommendedName>
</protein>
<gene>
    <name evidence="3" type="ORF">J3R30DRAFT_3678984</name>
</gene>
<sequence length="299" mass="34332">MDVITSVPHLSSEYVSSNALVLTVMSLAIREAMAQAYLVKYISAASLAVILYDHLLTFDEEVSFFWRDLRIVSFDDWQIHQSIFLVRYFSEAVVAYFAYVQSGKAVNSNDSRCVQFVWVFSISATLIISSTQFSIIWRLFQLWNCKRIVKKSLLIGFTATIVTATTFLIHALLQIQRAAHFVGEPLNSCVFSTLPKAMPAFFTIWPVFDVFLIMVLKCHAALMSKSLTMFFRMAQLFFLEFLVLTNLDILTTIDQLNLQSFALSLLFLVSWVLRSEVRRDTIGKARRGRMEDRPFEISY</sequence>
<keyword evidence="1" id="KW-0812">Transmembrane</keyword>
<evidence type="ECO:0000256" key="1">
    <source>
        <dbReference type="SAM" id="Phobius"/>
    </source>
</evidence>
<evidence type="ECO:0000313" key="3">
    <source>
        <dbReference type="EMBL" id="KAJ4490701.1"/>
    </source>
</evidence>
<feature type="non-terminal residue" evidence="3">
    <location>
        <position position="299"/>
    </location>
</feature>
<feature type="transmembrane region" description="Helical" evidence="1">
    <location>
        <begin position="152"/>
        <end position="173"/>
    </location>
</feature>
<feature type="transmembrane region" description="Helical" evidence="1">
    <location>
        <begin position="116"/>
        <end position="140"/>
    </location>
</feature>
<dbReference type="Proteomes" id="UP001150266">
    <property type="component" value="Unassembled WGS sequence"/>
</dbReference>
<feature type="transmembrane region" description="Helical" evidence="1">
    <location>
        <begin position="256"/>
        <end position="273"/>
    </location>
</feature>